<evidence type="ECO:0000313" key="2">
    <source>
        <dbReference type="Proteomes" id="UP000221168"/>
    </source>
</evidence>
<gene>
    <name evidence="1" type="ORF">CSC94_12775</name>
</gene>
<reference evidence="1 2" key="1">
    <citation type="submission" date="2017-10" db="EMBL/GenBank/DDBJ databases">
        <title>Sedimentibacterium mangrovi gen. nov., sp. nov., a novel member of family Phyllobacteriacea isolated from mangrove sediment.</title>
        <authorList>
            <person name="Liao H."/>
            <person name="Tian Y."/>
        </authorList>
    </citation>
    <scope>NUCLEOTIDE SEQUENCE [LARGE SCALE GENOMIC DNA]</scope>
    <source>
        <strain evidence="1 2">X9-2-2</strain>
    </source>
</reference>
<dbReference type="EMBL" id="PDVP01000007">
    <property type="protein sequence ID" value="PHP66557.1"/>
    <property type="molecule type" value="Genomic_DNA"/>
</dbReference>
<sequence length="118" mass="12569">MTFFAPSIDPSTNDLHLAADGNLAMVTGADAVGQHGRQRINTFEGEWFLDTTAGLPWLSDILGQAYDPELAEAIVKAEILDTAGVTGLSAFSISFNKTTRGVLIKDIDVLTTEGEVTL</sequence>
<dbReference type="Gene3D" id="3.10.450.40">
    <property type="match status" value="1"/>
</dbReference>
<comment type="caution">
    <text evidence="1">The sequence shown here is derived from an EMBL/GenBank/DDBJ whole genome shotgun (WGS) entry which is preliminary data.</text>
</comment>
<keyword evidence="2" id="KW-1185">Reference proteome</keyword>
<name>A0A2G1QLZ9_9HYPH</name>
<dbReference type="InterPro" id="IPR020288">
    <property type="entry name" value="Sheath_initiator"/>
</dbReference>
<dbReference type="Proteomes" id="UP000221168">
    <property type="component" value="Unassembled WGS sequence"/>
</dbReference>
<evidence type="ECO:0000313" key="1">
    <source>
        <dbReference type="EMBL" id="PHP66557.1"/>
    </source>
</evidence>
<dbReference type="AlphaFoldDB" id="A0A2G1QLZ9"/>
<dbReference type="Pfam" id="PF10934">
    <property type="entry name" value="Sheath_initiator"/>
    <property type="match status" value="1"/>
</dbReference>
<proteinExistence type="predicted"/>
<protein>
    <submittedName>
        <fullName evidence="1">Uncharacterized protein</fullName>
    </submittedName>
</protein>
<dbReference type="OrthoDB" id="9812969at2"/>
<dbReference type="RefSeq" id="WP_099306743.1">
    <property type="nucleotide sequence ID" value="NZ_PDVP01000007.1"/>
</dbReference>
<organism evidence="1 2">
    <name type="scientific">Zhengella mangrovi</name>
    <dbReference type="NCBI Taxonomy" id="1982044"/>
    <lineage>
        <taxon>Bacteria</taxon>
        <taxon>Pseudomonadati</taxon>
        <taxon>Pseudomonadota</taxon>
        <taxon>Alphaproteobacteria</taxon>
        <taxon>Hyphomicrobiales</taxon>
        <taxon>Notoacmeibacteraceae</taxon>
        <taxon>Zhengella</taxon>
    </lineage>
</organism>
<accession>A0A2G1QLZ9</accession>